<evidence type="ECO:0000256" key="3">
    <source>
        <dbReference type="ARBA" id="ARBA00023163"/>
    </source>
</evidence>
<keyword evidence="1" id="KW-0805">Transcription regulation</keyword>
<dbReference type="PANTHER" id="PTHR47506:SF6">
    <property type="entry name" value="HTH-TYPE TRANSCRIPTIONAL REPRESSOR NEMR"/>
    <property type="match status" value="1"/>
</dbReference>
<dbReference type="SUPFAM" id="SSF48498">
    <property type="entry name" value="Tetracyclin repressor-like, C-terminal domain"/>
    <property type="match status" value="1"/>
</dbReference>
<keyword evidence="3" id="KW-0804">Transcription</keyword>
<dbReference type="InterPro" id="IPR011075">
    <property type="entry name" value="TetR_C"/>
</dbReference>
<dbReference type="Pfam" id="PF00440">
    <property type="entry name" value="TetR_N"/>
    <property type="match status" value="1"/>
</dbReference>
<proteinExistence type="predicted"/>
<dbReference type="GO" id="GO:0003677">
    <property type="term" value="F:DNA binding"/>
    <property type="evidence" value="ECO:0007669"/>
    <property type="project" value="UniProtKB-KW"/>
</dbReference>
<dbReference type="PROSITE" id="PS50977">
    <property type="entry name" value="HTH_TETR_2"/>
    <property type="match status" value="1"/>
</dbReference>
<feature type="domain" description="HTH tetR-type" evidence="4">
    <location>
        <begin position="7"/>
        <end position="67"/>
    </location>
</feature>
<evidence type="ECO:0000313" key="5">
    <source>
        <dbReference type="EMBL" id="KKM94339.1"/>
    </source>
</evidence>
<dbReference type="Gene3D" id="1.10.357.10">
    <property type="entry name" value="Tetracycline Repressor, domain 2"/>
    <property type="match status" value="1"/>
</dbReference>
<dbReference type="EMBL" id="LAZR01006153">
    <property type="protein sequence ID" value="KKM94339.1"/>
    <property type="molecule type" value="Genomic_DNA"/>
</dbReference>
<organism evidence="5">
    <name type="scientific">marine sediment metagenome</name>
    <dbReference type="NCBI Taxonomy" id="412755"/>
    <lineage>
        <taxon>unclassified sequences</taxon>
        <taxon>metagenomes</taxon>
        <taxon>ecological metagenomes</taxon>
    </lineage>
</organism>
<protein>
    <recommendedName>
        <fullName evidence="4">HTH tetR-type domain-containing protein</fullName>
    </recommendedName>
</protein>
<evidence type="ECO:0000259" key="4">
    <source>
        <dbReference type="PROSITE" id="PS50977"/>
    </source>
</evidence>
<dbReference type="SUPFAM" id="SSF46689">
    <property type="entry name" value="Homeodomain-like"/>
    <property type="match status" value="1"/>
</dbReference>
<gene>
    <name evidence="5" type="ORF">LCGC14_1199300</name>
</gene>
<comment type="caution">
    <text evidence="5">The sequence shown here is derived from an EMBL/GenBank/DDBJ whole genome shotgun (WGS) entry which is preliminary data.</text>
</comment>
<dbReference type="Pfam" id="PF16925">
    <property type="entry name" value="TetR_C_13"/>
    <property type="match status" value="1"/>
</dbReference>
<dbReference type="InterPro" id="IPR001647">
    <property type="entry name" value="HTH_TetR"/>
</dbReference>
<reference evidence="5" key="1">
    <citation type="journal article" date="2015" name="Nature">
        <title>Complex archaea that bridge the gap between prokaryotes and eukaryotes.</title>
        <authorList>
            <person name="Spang A."/>
            <person name="Saw J.H."/>
            <person name="Jorgensen S.L."/>
            <person name="Zaremba-Niedzwiedzka K."/>
            <person name="Martijn J."/>
            <person name="Lind A.E."/>
            <person name="van Eijk R."/>
            <person name="Schleper C."/>
            <person name="Guy L."/>
            <person name="Ettema T.J."/>
        </authorList>
    </citation>
    <scope>NUCLEOTIDE SEQUENCE</scope>
</reference>
<dbReference type="InterPro" id="IPR009057">
    <property type="entry name" value="Homeodomain-like_sf"/>
</dbReference>
<evidence type="ECO:0000256" key="2">
    <source>
        <dbReference type="ARBA" id="ARBA00023125"/>
    </source>
</evidence>
<dbReference type="InterPro" id="IPR036271">
    <property type="entry name" value="Tet_transcr_reg_TetR-rel_C_sf"/>
</dbReference>
<sequence>MVAMTTNATRNLIIQTGADLIGTKGFGATGINGILTVAGVPKGSFYHYFSSKNDFGLAIIDTFAEEYDTKLDHILNDSSRSYVDRLRAYFDTGFDNMTDCNCTRGCLIGNLGQELAGQNEMFRVRLNNVFSAWEKRFEDCIADAQTAGDIASGIDSADAASFLLSGWEGAILRAKVVKSTEPMERFVRVFFTRCLGISTL</sequence>
<evidence type="ECO:0000256" key="1">
    <source>
        <dbReference type="ARBA" id="ARBA00023015"/>
    </source>
</evidence>
<accession>A0A0F9LHG0</accession>
<dbReference type="AlphaFoldDB" id="A0A0F9LHG0"/>
<dbReference type="PRINTS" id="PR00455">
    <property type="entry name" value="HTHTETR"/>
</dbReference>
<dbReference type="PANTHER" id="PTHR47506">
    <property type="entry name" value="TRANSCRIPTIONAL REGULATORY PROTEIN"/>
    <property type="match status" value="1"/>
</dbReference>
<keyword evidence="2" id="KW-0238">DNA-binding</keyword>
<name>A0A0F9LHG0_9ZZZZ</name>